<evidence type="ECO:0000256" key="1">
    <source>
        <dbReference type="SAM" id="MobiDB-lite"/>
    </source>
</evidence>
<dbReference type="Proteomes" id="UP001266305">
    <property type="component" value="Unassembled WGS sequence"/>
</dbReference>
<feature type="region of interest" description="Disordered" evidence="1">
    <location>
        <begin position="66"/>
        <end position="121"/>
    </location>
</feature>
<feature type="compositionally biased region" description="Gly residues" evidence="1">
    <location>
        <begin position="80"/>
        <end position="92"/>
    </location>
</feature>
<gene>
    <name evidence="2" type="ORF">P7K49_024318</name>
</gene>
<evidence type="ECO:0000313" key="3">
    <source>
        <dbReference type="Proteomes" id="UP001266305"/>
    </source>
</evidence>
<protein>
    <submittedName>
        <fullName evidence="2">Uncharacterized protein</fullName>
    </submittedName>
</protein>
<accession>A0ABQ9UP50</accession>
<keyword evidence="3" id="KW-1185">Reference proteome</keyword>
<name>A0ABQ9UP50_SAGOE</name>
<reference evidence="2 3" key="1">
    <citation type="submission" date="2023-05" db="EMBL/GenBank/DDBJ databases">
        <title>B98-5 Cell Line De Novo Hybrid Assembly: An Optical Mapping Approach.</title>
        <authorList>
            <person name="Kananen K."/>
            <person name="Auerbach J.A."/>
            <person name="Kautto E."/>
            <person name="Blachly J.S."/>
        </authorList>
    </citation>
    <scope>NUCLEOTIDE SEQUENCE [LARGE SCALE GENOMIC DNA]</scope>
    <source>
        <strain evidence="2">B95-8</strain>
        <tissue evidence="2">Cell line</tissue>
    </source>
</reference>
<organism evidence="2 3">
    <name type="scientific">Saguinus oedipus</name>
    <name type="common">Cotton-top tamarin</name>
    <name type="synonym">Oedipomidas oedipus</name>
    <dbReference type="NCBI Taxonomy" id="9490"/>
    <lineage>
        <taxon>Eukaryota</taxon>
        <taxon>Metazoa</taxon>
        <taxon>Chordata</taxon>
        <taxon>Craniata</taxon>
        <taxon>Vertebrata</taxon>
        <taxon>Euteleostomi</taxon>
        <taxon>Mammalia</taxon>
        <taxon>Eutheria</taxon>
        <taxon>Euarchontoglires</taxon>
        <taxon>Primates</taxon>
        <taxon>Haplorrhini</taxon>
        <taxon>Platyrrhini</taxon>
        <taxon>Cebidae</taxon>
        <taxon>Callitrichinae</taxon>
        <taxon>Saguinus</taxon>
    </lineage>
</organism>
<feature type="region of interest" description="Disordered" evidence="1">
    <location>
        <begin position="12"/>
        <end position="44"/>
    </location>
</feature>
<feature type="non-terminal residue" evidence="2">
    <location>
        <position position="121"/>
    </location>
</feature>
<sequence>MAEAVALAALWSSGLGRQPTARPGSGTLGRGWRQGGWRDGMGAPERRLGVAERTQGWGQQLRHLVDERPSDSGSLIEEGAPGGARGPGGKGAWGQLLKSGRSSVEKRREAAGWAFPVSGYG</sequence>
<feature type="compositionally biased region" description="Gly residues" evidence="1">
    <location>
        <begin position="26"/>
        <end position="39"/>
    </location>
</feature>
<evidence type="ECO:0000313" key="2">
    <source>
        <dbReference type="EMBL" id="KAK2098867.1"/>
    </source>
</evidence>
<dbReference type="EMBL" id="JASSZA010000011">
    <property type="protein sequence ID" value="KAK2098867.1"/>
    <property type="molecule type" value="Genomic_DNA"/>
</dbReference>
<comment type="caution">
    <text evidence="2">The sequence shown here is derived from an EMBL/GenBank/DDBJ whole genome shotgun (WGS) entry which is preliminary data.</text>
</comment>
<proteinExistence type="predicted"/>